<comment type="similarity">
    <text evidence="2 10">Belongs to the HsdR family.</text>
</comment>
<dbReference type="NCBIfam" id="TIGR00348">
    <property type="entry name" value="hsdR"/>
    <property type="match status" value="1"/>
</dbReference>
<dbReference type="InterPro" id="IPR040980">
    <property type="entry name" value="SWI2_SNF2"/>
</dbReference>
<keyword evidence="7 10" id="KW-0378">Hydrolase</keyword>
<evidence type="ECO:0000259" key="11">
    <source>
        <dbReference type="PROSITE" id="PS51192"/>
    </source>
</evidence>
<dbReference type="OrthoDB" id="9758243at2"/>
<keyword evidence="8 10" id="KW-0067">ATP-binding</keyword>
<evidence type="ECO:0000313" key="13">
    <source>
        <dbReference type="Proteomes" id="UP000318478"/>
    </source>
</evidence>
<dbReference type="Pfam" id="PF18766">
    <property type="entry name" value="SWI2_SNF2"/>
    <property type="match status" value="1"/>
</dbReference>
<dbReference type="CDD" id="cd18030">
    <property type="entry name" value="DEXHc_RE_I_HsdR"/>
    <property type="match status" value="1"/>
</dbReference>
<dbReference type="Gene3D" id="3.90.1570.50">
    <property type="match status" value="1"/>
</dbReference>
<dbReference type="PROSITE" id="PS51192">
    <property type="entry name" value="HELICASE_ATP_BIND_1"/>
    <property type="match status" value="1"/>
</dbReference>
<dbReference type="EC" id="3.1.21.3" evidence="10"/>
<dbReference type="CDD" id="cd18800">
    <property type="entry name" value="SF2_C_EcoR124I-like"/>
    <property type="match status" value="1"/>
</dbReference>
<dbReference type="GO" id="GO:0003677">
    <property type="term" value="F:DNA binding"/>
    <property type="evidence" value="ECO:0007669"/>
    <property type="project" value="UniProtKB-KW"/>
</dbReference>
<dbReference type="InterPro" id="IPR027417">
    <property type="entry name" value="P-loop_NTPase"/>
</dbReference>
<sequence>MAAFCEDTIEQAALSWLSELGYGIAFGPEIAPGEPAAERDSFDDVVLKDRLRAAIDRLNPAMPADAREEAFRKVTILDSPTLIGANRAFHKMLRDGVAVEYRRDDGSIAGDHAQLLDRSDSDANDWLAVNQFTVIESGHNRRPDIVLFVNGLPLVVLELKNPADEDATIDKAFAQLQTYKAEIPSLFRYNELAVISDGGQARIGSFSAGIEWFKPWRTIDSEQPVKGLLELEVLIRGALDRARLLDLVSDFVLFEDDPDSEAVFKILAGYHQFHAAQKALTATIEATREDGNRRGGVVWHTQGSGKSFTMLFYAGLVVSAPEMNNPTLVVLTDRNDLDDQLFGQFQRCSEILRQKPIQADSVDHLREVLQVASGGVVFTTVHKFAEAEGAFPLLSERSNIVVVADEAHRSQYGFHARHDVKTGKTSYGFARNIRDALPNASYIGFTGTPVELDDKNTRAVFGDYISIYDIQRAVADKATVPIYYESRIIKMMLEDASVGGIDESFEEITESEELDTKEKLKTKWAALEAMVGDDDRIDLLARDLVSHFEKRQEAMAGKGMIVCMSRRICVDLYNALINLRPEWHSEDDEQGFLKVIMTGAASDPVDWQQHIRTAKRRKDLARHFKSADSPFQLVIVRDMWLTGFDAPCLHTMYLDKPMEGHGLMQAIARVNRVFREKPGGLVVDYLGIGDSLKKALKTYTESGGSGETTIDADAAVTALQKNFEQCRDMLHGFDWSKWTTGAPAERATLPLQAQEFLLEQDEGKERWVAHVGNLSKAYALCPTSQYAEQIREDVAFFQIVRTMFRKYSASGKSQTELDAAVRQLVSKAVMTADSEVIDVFSAAGIDRPDVSILSDEFLEEVRSLPYKNVAAELLKKLLKDEIKVRHKRNVVQARNLSEMLQSALNAYHNRAISTQEIIDELIRVAKEFRAAQERGEDLGLNNDEICFYDALAQSESAMDTMGCDKLKVIATELVMTVRKSVSIDWTSRETARAKIRVIVRRILNKHGYPPDLREEATKLVLEQAAVLSAEWAK</sequence>
<dbReference type="CDD" id="cd22332">
    <property type="entry name" value="HsdR_N"/>
    <property type="match status" value="1"/>
</dbReference>
<keyword evidence="13" id="KW-1185">Reference proteome</keyword>
<dbReference type="PANTHER" id="PTHR30195:SF15">
    <property type="entry name" value="TYPE I RESTRICTION ENZYME HINDI ENDONUCLEASE SUBUNIT"/>
    <property type="match status" value="1"/>
</dbReference>
<protein>
    <recommendedName>
        <fullName evidence="10">Type I restriction enzyme endonuclease subunit</fullName>
        <shortName evidence="10">R protein</shortName>
        <ecNumber evidence="10">3.1.21.3</ecNumber>
    </recommendedName>
</protein>
<evidence type="ECO:0000256" key="9">
    <source>
        <dbReference type="ARBA" id="ARBA00023125"/>
    </source>
</evidence>
<evidence type="ECO:0000313" key="12">
    <source>
        <dbReference type="EMBL" id="TWT66710.1"/>
    </source>
</evidence>
<keyword evidence="4 10" id="KW-0547">Nucleotide-binding</keyword>
<dbReference type="Pfam" id="PF11867">
    <property type="entry name" value="T1RH-like_C"/>
    <property type="match status" value="1"/>
</dbReference>
<dbReference type="Proteomes" id="UP000318478">
    <property type="component" value="Unassembled WGS sequence"/>
</dbReference>
<organism evidence="12 13">
    <name type="scientific">Posidoniimonas polymericola</name>
    <dbReference type="NCBI Taxonomy" id="2528002"/>
    <lineage>
        <taxon>Bacteria</taxon>
        <taxon>Pseudomonadati</taxon>
        <taxon>Planctomycetota</taxon>
        <taxon>Planctomycetia</taxon>
        <taxon>Pirellulales</taxon>
        <taxon>Lacipirellulaceae</taxon>
        <taxon>Posidoniimonas</taxon>
    </lineage>
</organism>
<dbReference type="PANTHER" id="PTHR30195">
    <property type="entry name" value="TYPE I SITE-SPECIFIC DEOXYRIBONUCLEASE PROTEIN SUBUNIT M AND R"/>
    <property type="match status" value="1"/>
</dbReference>
<feature type="domain" description="Helicase ATP-binding" evidence="11">
    <location>
        <begin position="287"/>
        <end position="467"/>
    </location>
</feature>
<dbReference type="InterPro" id="IPR055180">
    <property type="entry name" value="HsdR_RecA-like_helicase_dom_2"/>
</dbReference>
<dbReference type="GO" id="GO:0005524">
    <property type="term" value="F:ATP binding"/>
    <property type="evidence" value="ECO:0007669"/>
    <property type="project" value="UniProtKB-KW"/>
</dbReference>
<comment type="catalytic activity">
    <reaction evidence="1 10">
        <text>Endonucleolytic cleavage of DNA to give random double-stranded fragments with terminal 5'-phosphates, ATP is simultaneously hydrolyzed.</text>
        <dbReference type="EC" id="3.1.21.3"/>
    </reaction>
</comment>
<dbReference type="InterPro" id="IPR021810">
    <property type="entry name" value="T1RH-like_C"/>
</dbReference>
<dbReference type="InterPro" id="IPR014001">
    <property type="entry name" value="Helicase_ATP-bd"/>
</dbReference>
<evidence type="ECO:0000256" key="1">
    <source>
        <dbReference type="ARBA" id="ARBA00000851"/>
    </source>
</evidence>
<accession>A0A5C5XV09</accession>
<dbReference type="AlphaFoldDB" id="A0A5C5XV09"/>
<dbReference type="RefSeq" id="WP_146591333.1">
    <property type="nucleotide sequence ID" value="NZ_SJPO01000015.1"/>
</dbReference>
<dbReference type="SUPFAM" id="SSF52540">
    <property type="entry name" value="P-loop containing nucleoside triphosphate hydrolases"/>
    <property type="match status" value="2"/>
</dbReference>
<keyword evidence="3" id="KW-0540">Nuclease</keyword>
<dbReference type="EMBL" id="SJPO01000015">
    <property type="protein sequence ID" value="TWT66710.1"/>
    <property type="molecule type" value="Genomic_DNA"/>
</dbReference>
<dbReference type="InterPro" id="IPR004473">
    <property type="entry name" value="Restrct_endonuc_typeI_HsdR"/>
</dbReference>
<evidence type="ECO:0000256" key="7">
    <source>
        <dbReference type="ARBA" id="ARBA00022801"/>
    </source>
</evidence>
<keyword evidence="6" id="KW-0255">Endonuclease</keyword>
<comment type="function">
    <text evidence="10">Subunit R is required for both nuclease and ATPase activities, but not for modification.</text>
</comment>
<dbReference type="SMART" id="SM00487">
    <property type="entry name" value="DEXDc"/>
    <property type="match status" value="1"/>
</dbReference>
<comment type="caution">
    <text evidence="12">The sequence shown here is derived from an EMBL/GenBank/DDBJ whole genome shotgun (WGS) entry which is preliminary data.</text>
</comment>
<keyword evidence="9 10" id="KW-0238">DNA-binding</keyword>
<evidence type="ECO:0000256" key="5">
    <source>
        <dbReference type="ARBA" id="ARBA00022747"/>
    </source>
</evidence>
<dbReference type="InterPro" id="IPR051268">
    <property type="entry name" value="Type-I_R_enzyme_R_subunit"/>
</dbReference>
<dbReference type="GO" id="GO:0009307">
    <property type="term" value="P:DNA restriction-modification system"/>
    <property type="evidence" value="ECO:0007669"/>
    <property type="project" value="UniProtKB-KW"/>
</dbReference>
<dbReference type="Gene3D" id="3.40.50.300">
    <property type="entry name" value="P-loop containing nucleotide triphosphate hydrolases"/>
    <property type="match status" value="2"/>
</dbReference>
<dbReference type="Pfam" id="PF22679">
    <property type="entry name" value="T1R_D3-like"/>
    <property type="match status" value="1"/>
</dbReference>
<dbReference type="InterPro" id="IPR007409">
    <property type="entry name" value="Restrct_endonuc_type1_HsdR_N"/>
</dbReference>
<evidence type="ECO:0000256" key="4">
    <source>
        <dbReference type="ARBA" id="ARBA00022741"/>
    </source>
</evidence>
<evidence type="ECO:0000256" key="8">
    <source>
        <dbReference type="ARBA" id="ARBA00022840"/>
    </source>
</evidence>
<dbReference type="Pfam" id="PF04313">
    <property type="entry name" value="HSDR_N"/>
    <property type="match status" value="1"/>
</dbReference>
<evidence type="ECO:0000256" key="10">
    <source>
        <dbReference type="RuleBase" id="RU364115"/>
    </source>
</evidence>
<name>A0A5C5XV09_9BACT</name>
<comment type="subunit">
    <text evidence="10">The type I restriction/modification system is composed of three polypeptides R, M and S.</text>
</comment>
<dbReference type="GO" id="GO:0009035">
    <property type="term" value="F:type I site-specific deoxyribonuclease activity"/>
    <property type="evidence" value="ECO:0007669"/>
    <property type="project" value="UniProtKB-EC"/>
</dbReference>
<keyword evidence="5 10" id="KW-0680">Restriction system</keyword>
<gene>
    <name evidence="12" type="primary">hsdR</name>
    <name evidence="12" type="ORF">Pla123a_45960</name>
</gene>
<evidence type="ECO:0000256" key="6">
    <source>
        <dbReference type="ARBA" id="ARBA00022759"/>
    </source>
</evidence>
<proteinExistence type="inferred from homology"/>
<evidence type="ECO:0000256" key="3">
    <source>
        <dbReference type="ARBA" id="ARBA00022722"/>
    </source>
</evidence>
<evidence type="ECO:0000256" key="2">
    <source>
        <dbReference type="ARBA" id="ARBA00008598"/>
    </source>
</evidence>
<reference evidence="12 13" key="1">
    <citation type="submission" date="2019-02" db="EMBL/GenBank/DDBJ databases">
        <title>Deep-cultivation of Planctomycetes and their phenomic and genomic characterization uncovers novel biology.</title>
        <authorList>
            <person name="Wiegand S."/>
            <person name="Jogler M."/>
            <person name="Boedeker C."/>
            <person name="Pinto D."/>
            <person name="Vollmers J."/>
            <person name="Rivas-Marin E."/>
            <person name="Kohn T."/>
            <person name="Peeters S.H."/>
            <person name="Heuer A."/>
            <person name="Rast P."/>
            <person name="Oberbeckmann S."/>
            <person name="Bunk B."/>
            <person name="Jeske O."/>
            <person name="Meyerdierks A."/>
            <person name="Storesund J.E."/>
            <person name="Kallscheuer N."/>
            <person name="Luecker S."/>
            <person name="Lage O.M."/>
            <person name="Pohl T."/>
            <person name="Merkel B.J."/>
            <person name="Hornburger P."/>
            <person name="Mueller R.-W."/>
            <person name="Bruemmer F."/>
            <person name="Labrenz M."/>
            <person name="Spormann A.M."/>
            <person name="Op Den Camp H."/>
            <person name="Overmann J."/>
            <person name="Amann R."/>
            <person name="Jetten M.S.M."/>
            <person name="Mascher T."/>
            <person name="Medema M.H."/>
            <person name="Devos D.P."/>
            <person name="Kaster A.-K."/>
            <person name="Ovreas L."/>
            <person name="Rohde M."/>
            <person name="Galperin M.Y."/>
            <person name="Jogler C."/>
        </authorList>
    </citation>
    <scope>NUCLEOTIDE SEQUENCE [LARGE SCALE GENOMIC DNA]</scope>
    <source>
        <strain evidence="12 13">Pla123a</strain>
    </source>
</reference>